<dbReference type="Proteomes" id="UP000302218">
    <property type="component" value="Chromosome"/>
</dbReference>
<feature type="domain" description="J" evidence="2">
    <location>
        <begin position="3"/>
        <end position="65"/>
    </location>
</feature>
<accession>A0A4P8WII4</accession>
<dbReference type="InterPro" id="IPR001623">
    <property type="entry name" value="DnaJ_domain"/>
</dbReference>
<gene>
    <name evidence="3" type="ORF">FEJ81_13165</name>
</gene>
<feature type="region of interest" description="Disordered" evidence="1">
    <location>
        <begin position="53"/>
        <end position="96"/>
    </location>
</feature>
<dbReference type="RefSeq" id="WP_138245721.1">
    <property type="nucleotide sequence ID" value="NZ_CP040330.1"/>
</dbReference>
<dbReference type="SUPFAM" id="SSF46565">
    <property type="entry name" value="Chaperone J-domain"/>
    <property type="match status" value="1"/>
</dbReference>
<evidence type="ECO:0000256" key="1">
    <source>
        <dbReference type="SAM" id="MobiDB-lite"/>
    </source>
</evidence>
<name>A0A4P8WII4_9EURY</name>
<dbReference type="PANTHER" id="PTHR44240">
    <property type="entry name" value="DNAJ DOMAIN (PROKARYOTIC HEAT SHOCK PROTEIN)-RELATED"/>
    <property type="match status" value="1"/>
</dbReference>
<proteinExistence type="predicted"/>
<dbReference type="Pfam" id="PF00226">
    <property type="entry name" value="DnaJ"/>
    <property type="match status" value="1"/>
</dbReference>
<dbReference type="PANTHER" id="PTHR44240:SF10">
    <property type="entry name" value="J DOMAIN-CONTAINING PROTEIN"/>
    <property type="match status" value="1"/>
</dbReference>
<dbReference type="PRINTS" id="PR00625">
    <property type="entry name" value="JDOMAIN"/>
</dbReference>
<dbReference type="InterPro" id="IPR052276">
    <property type="entry name" value="Diphthamide-biosynth_chaperone"/>
</dbReference>
<dbReference type="PROSITE" id="PS50076">
    <property type="entry name" value="DNAJ_2"/>
    <property type="match status" value="1"/>
</dbReference>
<dbReference type="Gene3D" id="1.10.287.110">
    <property type="entry name" value="DnaJ domain"/>
    <property type="match status" value="1"/>
</dbReference>
<reference evidence="4" key="1">
    <citation type="submission" date="2019-05" db="EMBL/GenBank/DDBJ databases">
        <title>Genome sequence and methylation pattern of the halophilic Archaeon Natrinema versiforme BOL5-4.</title>
        <authorList>
            <person name="DasSarma P."/>
            <person name="Anton B.P."/>
            <person name="DasSarma S.L."/>
            <person name="Martinez F.L."/>
            <person name="Guzman D."/>
            <person name="Roberts R.J."/>
            <person name="DasSarma S."/>
        </authorList>
    </citation>
    <scope>NUCLEOTIDE SEQUENCE [LARGE SCALE GENOMIC DNA]</scope>
    <source>
        <strain evidence="4">BOL5-4</strain>
    </source>
</reference>
<dbReference type="SMART" id="SM00271">
    <property type="entry name" value="DnaJ"/>
    <property type="match status" value="1"/>
</dbReference>
<dbReference type="EMBL" id="CP040330">
    <property type="protein sequence ID" value="QCS43258.1"/>
    <property type="molecule type" value="Genomic_DNA"/>
</dbReference>
<dbReference type="AlphaFoldDB" id="A0A4P8WII4"/>
<feature type="compositionally biased region" description="Basic and acidic residues" evidence="1">
    <location>
        <begin position="87"/>
        <end position="96"/>
    </location>
</feature>
<evidence type="ECO:0000313" key="4">
    <source>
        <dbReference type="Proteomes" id="UP000302218"/>
    </source>
</evidence>
<protein>
    <submittedName>
        <fullName evidence="3">J domain-containing protein</fullName>
    </submittedName>
</protein>
<evidence type="ECO:0000259" key="2">
    <source>
        <dbReference type="PROSITE" id="PS50076"/>
    </source>
</evidence>
<evidence type="ECO:0000313" key="3">
    <source>
        <dbReference type="EMBL" id="QCS43258.1"/>
    </source>
</evidence>
<sequence>MERHYDALGLSPDADERTVRRAYRSLLKDHHPDQGGSREQFLRIKEAYEAILGERVPRDRETDGGAITRGDDGSRRRRQPTYDPDERDGHADRDRTHELTVNSEYLTLALAGLVHDVDLASLVDGPVTAATTRTVAFFRVHNTSFQPLPWRGKTDTSFIGDDGFLYEGSSIVAPHATDLPERWVGTDVTLEPGRALDAVVIAQEMPDDVSVEQVMYAQHVPDEESEGDGLADTERYLFELKPLVRERLNRFPFERD</sequence>
<dbReference type="OrthoDB" id="10608at2157"/>
<dbReference type="InterPro" id="IPR036869">
    <property type="entry name" value="J_dom_sf"/>
</dbReference>
<dbReference type="KEGG" id="nvr:FEJ81_13165"/>
<dbReference type="GeneID" id="40266240"/>
<feature type="compositionally biased region" description="Basic and acidic residues" evidence="1">
    <location>
        <begin position="55"/>
        <end position="74"/>
    </location>
</feature>
<dbReference type="CDD" id="cd06257">
    <property type="entry name" value="DnaJ"/>
    <property type="match status" value="1"/>
</dbReference>
<organism evidence="3 4">
    <name type="scientific">Natrinema versiforme</name>
    <dbReference type="NCBI Taxonomy" id="88724"/>
    <lineage>
        <taxon>Archaea</taxon>
        <taxon>Methanobacteriati</taxon>
        <taxon>Methanobacteriota</taxon>
        <taxon>Stenosarchaea group</taxon>
        <taxon>Halobacteria</taxon>
        <taxon>Halobacteriales</taxon>
        <taxon>Natrialbaceae</taxon>
        <taxon>Natrinema</taxon>
    </lineage>
</organism>